<reference evidence="2" key="1">
    <citation type="submission" date="2023-08" db="EMBL/GenBank/DDBJ databases">
        <title>Methanolobus mangrovi sp. nov. and Methanolobus sediminis sp. nov, two novel methylotrophic methanogens isolated from mangrove sediments in China.</title>
        <authorList>
            <person name="Zhou J."/>
        </authorList>
    </citation>
    <scope>NUCLEOTIDE SEQUENCE</scope>
    <source>
        <strain evidence="2">FTZ2</strain>
    </source>
</reference>
<feature type="compositionally biased region" description="Basic and acidic residues" evidence="1">
    <location>
        <begin position="21"/>
        <end position="35"/>
    </location>
</feature>
<protein>
    <submittedName>
        <fullName evidence="2">Uncharacterized protein</fullName>
    </submittedName>
</protein>
<accession>A0AA51UE95</accession>
<evidence type="ECO:0000256" key="1">
    <source>
        <dbReference type="SAM" id="MobiDB-lite"/>
    </source>
</evidence>
<sequence length="41" mass="4768">MGNDEANMNRIKEVTEFVKASKKEKKEEKNMDKKNILGLND</sequence>
<keyword evidence="3" id="KW-1185">Reference proteome</keyword>
<organism evidence="2 3">
    <name type="scientific">Methanolobus mangrovi</name>
    <dbReference type="NCBI Taxonomy" id="3072977"/>
    <lineage>
        <taxon>Archaea</taxon>
        <taxon>Methanobacteriati</taxon>
        <taxon>Methanobacteriota</taxon>
        <taxon>Stenosarchaea group</taxon>
        <taxon>Methanomicrobia</taxon>
        <taxon>Methanosarcinales</taxon>
        <taxon>Methanosarcinaceae</taxon>
        <taxon>Methanolobus</taxon>
    </lineage>
</organism>
<feature type="region of interest" description="Disordered" evidence="1">
    <location>
        <begin position="21"/>
        <end position="41"/>
    </location>
</feature>
<evidence type="ECO:0000313" key="3">
    <source>
        <dbReference type="Proteomes" id="UP001183006"/>
    </source>
</evidence>
<dbReference type="RefSeq" id="WP_309307353.1">
    <property type="nucleotide sequence ID" value="NZ_CP133594.1"/>
</dbReference>
<evidence type="ECO:0000313" key="2">
    <source>
        <dbReference type="EMBL" id="WMW21565.1"/>
    </source>
</evidence>
<dbReference type="GeneID" id="84230317"/>
<dbReference type="AlphaFoldDB" id="A0AA51UE95"/>
<proteinExistence type="predicted"/>
<dbReference type="EMBL" id="CP133594">
    <property type="protein sequence ID" value="WMW21565.1"/>
    <property type="molecule type" value="Genomic_DNA"/>
</dbReference>
<name>A0AA51UE95_9EURY</name>
<dbReference type="KEGG" id="mmav:RE476_09210"/>
<dbReference type="Proteomes" id="UP001183006">
    <property type="component" value="Chromosome"/>
</dbReference>
<gene>
    <name evidence="2" type="ORF">RE476_09210</name>
</gene>